<protein>
    <submittedName>
        <fullName evidence="1">Uncharacterized protein</fullName>
    </submittedName>
</protein>
<dbReference type="EMBL" id="ATIB01000068">
    <property type="protein sequence ID" value="EQB00811.1"/>
    <property type="molecule type" value="Genomic_DNA"/>
</dbReference>
<organism evidence="1 2">
    <name type="scientific">Sphingobium baderi LL03</name>
    <dbReference type="NCBI Taxonomy" id="1114964"/>
    <lineage>
        <taxon>Bacteria</taxon>
        <taxon>Pseudomonadati</taxon>
        <taxon>Pseudomonadota</taxon>
        <taxon>Alphaproteobacteria</taxon>
        <taxon>Sphingomonadales</taxon>
        <taxon>Sphingomonadaceae</taxon>
        <taxon>Sphingobium</taxon>
    </lineage>
</organism>
<gene>
    <name evidence="1" type="ORF">L485_12750</name>
</gene>
<evidence type="ECO:0000313" key="2">
    <source>
        <dbReference type="Proteomes" id="UP000015524"/>
    </source>
</evidence>
<evidence type="ECO:0000313" key="1">
    <source>
        <dbReference type="EMBL" id="EQB00811.1"/>
    </source>
</evidence>
<accession>T0GAN5</accession>
<comment type="caution">
    <text evidence="1">The sequence shown here is derived from an EMBL/GenBank/DDBJ whole genome shotgun (WGS) entry which is preliminary data.</text>
</comment>
<dbReference type="Proteomes" id="UP000015524">
    <property type="component" value="Unassembled WGS sequence"/>
</dbReference>
<reference evidence="1 2" key="1">
    <citation type="journal article" date="2013" name="Genome Announc.">
        <title>Draft Genome Sequence of a Hexachlorocyclohexane-Degrading Bacterium, Sphingobium baderi Strain LL03T.</title>
        <authorList>
            <person name="Kaur J."/>
            <person name="Verma H."/>
            <person name="Tripathi C."/>
            <person name="Khurana J.P."/>
            <person name="Lal R."/>
        </authorList>
    </citation>
    <scope>NUCLEOTIDE SEQUENCE [LARGE SCALE GENOMIC DNA]</scope>
    <source>
        <strain evidence="1 2">LL03</strain>
    </source>
</reference>
<name>T0GAN5_9SPHN</name>
<sequence>MTGLEIDPGKIGKYGRALSTSRRQAVCSLLAYRRTGLAKSGLRNINRGIRDKSAPLELIENRILQRRPPFGEFRLAGRCICWLTNECWPRRGLAELWWSGIVRADHTSTKEQRKDETT</sequence>
<proteinExistence type="predicted"/>
<keyword evidence="2" id="KW-1185">Reference proteome</keyword>
<dbReference type="AlphaFoldDB" id="T0GAN5"/>